<keyword evidence="2" id="KW-1133">Transmembrane helix</keyword>
<dbReference type="OrthoDB" id="5970at2759"/>
<gene>
    <name evidence="3" type="ORF">L596_018352</name>
</gene>
<organism evidence="3 4">
    <name type="scientific">Steinernema carpocapsae</name>
    <name type="common">Entomopathogenic nematode</name>
    <dbReference type="NCBI Taxonomy" id="34508"/>
    <lineage>
        <taxon>Eukaryota</taxon>
        <taxon>Metazoa</taxon>
        <taxon>Ecdysozoa</taxon>
        <taxon>Nematoda</taxon>
        <taxon>Chromadorea</taxon>
        <taxon>Rhabditida</taxon>
        <taxon>Tylenchina</taxon>
        <taxon>Panagrolaimomorpha</taxon>
        <taxon>Strongyloidoidea</taxon>
        <taxon>Steinernematidae</taxon>
        <taxon>Steinernema</taxon>
    </lineage>
</organism>
<reference evidence="3 4" key="1">
    <citation type="journal article" date="2015" name="Genome Biol.">
        <title>Comparative genomics of Steinernema reveals deeply conserved gene regulatory networks.</title>
        <authorList>
            <person name="Dillman A.R."/>
            <person name="Macchietto M."/>
            <person name="Porter C.F."/>
            <person name="Rogers A."/>
            <person name="Williams B."/>
            <person name="Antoshechkin I."/>
            <person name="Lee M.M."/>
            <person name="Goodwin Z."/>
            <person name="Lu X."/>
            <person name="Lewis E.E."/>
            <person name="Goodrich-Blair H."/>
            <person name="Stock S.P."/>
            <person name="Adams B.J."/>
            <person name="Sternberg P.W."/>
            <person name="Mortazavi A."/>
        </authorList>
    </citation>
    <scope>NUCLEOTIDE SEQUENCE [LARGE SCALE GENOMIC DNA]</scope>
    <source>
        <strain evidence="3 4">ALL</strain>
    </source>
</reference>
<evidence type="ECO:0000313" key="4">
    <source>
        <dbReference type="Proteomes" id="UP000298663"/>
    </source>
</evidence>
<comment type="caution">
    <text evidence="3">The sequence shown here is derived from an EMBL/GenBank/DDBJ whole genome shotgun (WGS) entry which is preliminary data.</text>
</comment>
<evidence type="ECO:0000256" key="1">
    <source>
        <dbReference type="SAM" id="MobiDB-lite"/>
    </source>
</evidence>
<dbReference type="AlphaFoldDB" id="A0A4U5N4Q8"/>
<evidence type="ECO:0000313" key="3">
    <source>
        <dbReference type="EMBL" id="TKR77360.1"/>
    </source>
</evidence>
<sequence>MVNTLHLRFLAAASTATSRRTTATRTAASTRTSSRSTVSSTASGTRGRTTFAVGPTARESGRNADSAVPDLTRAELLQRLGGIPARFEDDEGVDRRIRGKPDVLEAAILGEEVLDVPAPDGLVQIRDVEPGVLDLRHHLVRIVGTAAIASGSGSTTALPRRSAAALALLATILVSLVVVAVLALSAVPLHRCFTTAVFVDFGNHGV</sequence>
<proteinExistence type="predicted"/>
<keyword evidence="2" id="KW-0472">Membrane</keyword>
<keyword evidence="4" id="KW-1185">Reference proteome</keyword>
<protein>
    <submittedName>
        <fullName evidence="3">Uncharacterized protein</fullName>
    </submittedName>
</protein>
<accession>A0A4U5N4Q8</accession>
<feature type="region of interest" description="Disordered" evidence="1">
    <location>
        <begin position="14"/>
        <end position="66"/>
    </location>
</feature>
<reference evidence="3 4" key="2">
    <citation type="journal article" date="2019" name="G3 (Bethesda)">
        <title>Hybrid Assembly of the Genome of the Entomopathogenic Nematode Steinernema carpocapsae Identifies the X-Chromosome.</title>
        <authorList>
            <person name="Serra L."/>
            <person name="Macchietto M."/>
            <person name="Macias-Munoz A."/>
            <person name="McGill C.J."/>
            <person name="Rodriguez I.M."/>
            <person name="Rodriguez B."/>
            <person name="Murad R."/>
            <person name="Mortazavi A."/>
        </authorList>
    </citation>
    <scope>NUCLEOTIDE SEQUENCE [LARGE SCALE GENOMIC DNA]</scope>
    <source>
        <strain evidence="3 4">ALL</strain>
    </source>
</reference>
<feature type="compositionally biased region" description="Low complexity" evidence="1">
    <location>
        <begin position="14"/>
        <end position="50"/>
    </location>
</feature>
<dbReference type="EMBL" id="AZBU02000005">
    <property type="protein sequence ID" value="TKR77360.1"/>
    <property type="molecule type" value="Genomic_DNA"/>
</dbReference>
<feature type="transmembrane region" description="Helical" evidence="2">
    <location>
        <begin position="163"/>
        <end position="187"/>
    </location>
</feature>
<dbReference type="Proteomes" id="UP000298663">
    <property type="component" value="Unassembled WGS sequence"/>
</dbReference>
<evidence type="ECO:0000256" key="2">
    <source>
        <dbReference type="SAM" id="Phobius"/>
    </source>
</evidence>
<name>A0A4U5N4Q8_STECR</name>
<keyword evidence="2" id="KW-0812">Transmembrane</keyword>